<comment type="subcellular location">
    <subcellularLocation>
        <location evidence="1">Cell membrane</location>
        <topology evidence="1">Multi-pass membrane protein</topology>
    </subcellularLocation>
</comment>
<feature type="transmembrane region" description="Helical" evidence="7">
    <location>
        <begin position="409"/>
        <end position="428"/>
    </location>
</feature>
<feature type="transmembrane region" description="Helical" evidence="7">
    <location>
        <begin position="285"/>
        <end position="303"/>
    </location>
</feature>
<feature type="domain" description="Major facilitator superfamily (MFS) profile" evidence="8">
    <location>
        <begin position="20"/>
        <end position="433"/>
    </location>
</feature>
<dbReference type="KEGG" id="rxy:Rxyl_1863"/>
<dbReference type="RefSeq" id="WP_011564830.1">
    <property type="nucleotide sequence ID" value="NC_008148.1"/>
</dbReference>
<organism evidence="9 10">
    <name type="scientific">Rubrobacter xylanophilus (strain DSM 9941 / JCM 11954 / NBRC 16129 / PRD-1)</name>
    <dbReference type="NCBI Taxonomy" id="266117"/>
    <lineage>
        <taxon>Bacteria</taxon>
        <taxon>Bacillati</taxon>
        <taxon>Actinomycetota</taxon>
        <taxon>Rubrobacteria</taxon>
        <taxon>Rubrobacterales</taxon>
        <taxon>Rubrobacteraceae</taxon>
        <taxon>Rubrobacter</taxon>
    </lineage>
</organism>
<proteinExistence type="predicted"/>
<reference evidence="9 10" key="1">
    <citation type="submission" date="2006-06" db="EMBL/GenBank/DDBJ databases">
        <title>Complete sequence of Rubrobacter xylanophilus DSM 9941.</title>
        <authorList>
            <consortium name="US DOE Joint Genome Institute"/>
            <person name="Copeland A."/>
            <person name="Lucas S."/>
            <person name="Lapidus A."/>
            <person name="Barry K."/>
            <person name="Detter J.C."/>
            <person name="Glavina del Rio T."/>
            <person name="Hammon N."/>
            <person name="Israni S."/>
            <person name="Dalin E."/>
            <person name="Tice H."/>
            <person name="Pitluck S."/>
            <person name="Munk A.C."/>
            <person name="Brettin T."/>
            <person name="Bruce D."/>
            <person name="Han C."/>
            <person name="Tapia R."/>
            <person name="Gilna P."/>
            <person name="Schmutz J."/>
            <person name="Larimer F."/>
            <person name="Land M."/>
            <person name="Hauser L."/>
            <person name="Kyrpides N."/>
            <person name="Lykidis A."/>
            <person name="da Costa M.S."/>
            <person name="Rainey F.A."/>
            <person name="Empadinhas N."/>
            <person name="Jolivet E."/>
            <person name="Battista J.R."/>
            <person name="Richardson P."/>
        </authorList>
    </citation>
    <scope>NUCLEOTIDE SEQUENCE [LARGE SCALE GENOMIC DNA]</scope>
    <source>
        <strain evidence="10">DSM 9941 / JCM 11954 / NBRC 16129 / PRD-1</strain>
    </source>
</reference>
<dbReference type="PROSITE" id="PS50850">
    <property type="entry name" value="MFS"/>
    <property type="match status" value="1"/>
</dbReference>
<dbReference type="InterPro" id="IPR036259">
    <property type="entry name" value="MFS_trans_sf"/>
</dbReference>
<dbReference type="PANTHER" id="PTHR43045">
    <property type="entry name" value="SHIKIMATE TRANSPORTER"/>
    <property type="match status" value="1"/>
</dbReference>
<evidence type="ECO:0000256" key="6">
    <source>
        <dbReference type="ARBA" id="ARBA00023136"/>
    </source>
</evidence>
<dbReference type="GO" id="GO:0005886">
    <property type="term" value="C:plasma membrane"/>
    <property type="evidence" value="ECO:0007669"/>
    <property type="project" value="UniProtKB-SubCell"/>
</dbReference>
<keyword evidence="10" id="KW-1185">Reference proteome</keyword>
<dbReference type="Pfam" id="PF07690">
    <property type="entry name" value="MFS_1"/>
    <property type="match status" value="1"/>
</dbReference>
<dbReference type="SUPFAM" id="SSF103473">
    <property type="entry name" value="MFS general substrate transporter"/>
    <property type="match status" value="1"/>
</dbReference>
<keyword evidence="6 7" id="KW-0472">Membrane</keyword>
<accession>Q1AUW4</accession>
<evidence type="ECO:0000256" key="5">
    <source>
        <dbReference type="ARBA" id="ARBA00022989"/>
    </source>
</evidence>
<feature type="transmembrane region" description="Helical" evidence="7">
    <location>
        <begin position="117"/>
        <end position="137"/>
    </location>
</feature>
<name>Q1AUW4_RUBXD</name>
<dbReference type="EMBL" id="CP000386">
    <property type="protein sequence ID" value="ABG04814.1"/>
    <property type="molecule type" value="Genomic_DNA"/>
</dbReference>
<gene>
    <name evidence="9" type="ordered locus">Rxyl_1863</name>
</gene>
<evidence type="ECO:0000313" key="10">
    <source>
        <dbReference type="Proteomes" id="UP000006637"/>
    </source>
</evidence>
<evidence type="ECO:0000313" key="9">
    <source>
        <dbReference type="EMBL" id="ABG04814.1"/>
    </source>
</evidence>
<keyword evidence="4 7" id="KW-0812">Transmembrane</keyword>
<feature type="transmembrane region" description="Helical" evidence="7">
    <location>
        <begin position="158"/>
        <end position="185"/>
    </location>
</feature>
<dbReference type="AlphaFoldDB" id="Q1AUW4"/>
<dbReference type="InterPro" id="IPR005829">
    <property type="entry name" value="Sugar_transporter_CS"/>
</dbReference>
<keyword evidence="2" id="KW-0813">Transport</keyword>
<feature type="transmembrane region" description="Helical" evidence="7">
    <location>
        <begin position="341"/>
        <end position="367"/>
    </location>
</feature>
<dbReference type="Proteomes" id="UP000006637">
    <property type="component" value="Chromosome"/>
</dbReference>
<dbReference type="Gene3D" id="1.20.1250.20">
    <property type="entry name" value="MFS general substrate transporter like domains"/>
    <property type="match status" value="2"/>
</dbReference>
<dbReference type="OrthoDB" id="8953821at2"/>
<dbReference type="InterPro" id="IPR020846">
    <property type="entry name" value="MFS_dom"/>
</dbReference>
<feature type="transmembrane region" description="Helical" evidence="7">
    <location>
        <begin position="93"/>
        <end position="111"/>
    </location>
</feature>
<evidence type="ECO:0000256" key="3">
    <source>
        <dbReference type="ARBA" id="ARBA00022475"/>
    </source>
</evidence>
<dbReference type="HOGENOM" id="CLU_001265_39_5_11"/>
<dbReference type="PROSITE" id="PS00217">
    <property type="entry name" value="SUGAR_TRANSPORT_2"/>
    <property type="match status" value="1"/>
</dbReference>
<keyword evidence="5 7" id="KW-1133">Transmembrane helix</keyword>
<feature type="transmembrane region" description="Helical" evidence="7">
    <location>
        <begin position="249"/>
        <end position="273"/>
    </location>
</feature>
<dbReference type="PhylomeDB" id="Q1AUW4"/>
<protein>
    <submittedName>
        <fullName evidence="9">Major facilitator superfamily MFS_1</fullName>
    </submittedName>
</protein>
<dbReference type="PANTHER" id="PTHR43045:SF4">
    <property type="entry name" value="TRANSPORTER YDFJ-RELATED"/>
    <property type="match status" value="1"/>
</dbReference>
<evidence type="ECO:0000256" key="1">
    <source>
        <dbReference type="ARBA" id="ARBA00004651"/>
    </source>
</evidence>
<evidence type="ECO:0000259" key="8">
    <source>
        <dbReference type="PROSITE" id="PS50850"/>
    </source>
</evidence>
<dbReference type="InterPro" id="IPR011701">
    <property type="entry name" value="MFS"/>
</dbReference>
<feature type="transmembrane region" description="Helical" evidence="7">
    <location>
        <begin position="57"/>
        <end position="81"/>
    </location>
</feature>
<feature type="transmembrane region" description="Helical" evidence="7">
    <location>
        <begin position="25"/>
        <end position="51"/>
    </location>
</feature>
<keyword evidence="3" id="KW-1003">Cell membrane</keyword>
<evidence type="ECO:0000256" key="2">
    <source>
        <dbReference type="ARBA" id="ARBA00022448"/>
    </source>
</evidence>
<dbReference type="GO" id="GO:0022857">
    <property type="term" value="F:transmembrane transporter activity"/>
    <property type="evidence" value="ECO:0007669"/>
    <property type="project" value="InterPro"/>
</dbReference>
<evidence type="ECO:0000256" key="7">
    <source>
        <dbReference type="SAM" id="Phobius"/>
    </source>
</evidence>
<feature type="transmembrane region" description="Helical" evidence="7">
    <location>
        <begin position="197"/>
        <end position="218"/>
    </location>
</feature>
<sequence length="455" mass="48956">MTAVSDGQSWKTMNPRAKHAIRGAFLAYFVDMFDIYLPIVVLAPVLTYFVAPDLGATATAIVGASIFAVTLIGRPLGAGIFGHFADTIGRKRTAMISITGFGVATLLMALLPGYQQWGIAAVILFIALRFVDGIFLGGEYTAANPLAMEYSPKEKRGLYSAVINCAFPLAYASIALITLLLLFLMPSEKLDAPYVQWGWRIPFFIGAALAFAFAIYYYHAVSESELWQGSEHTEAPIKQLFRGENLRSFLQVFVLMSGLCLALQTVAAILPGVLGGPVGFSSTNVTVTLVVAYLVLIPANIVAGLISQRIGRRTFLIAMGAIIAIVATLLYYLLISNASESYFGVVLLTVAIVALVDSPFALTPAYINERFHIGVRASGYGLGYSLAVILPSFYAFYQAGLATFMPFEYTVLVLVVVGGLLIAIGAAWGPETKDVDFSADAKATTEERAHEDESL</sequence>
<feature type="transmembrane region" description="Helical" evidence="7">
    <location>
        <begin position="315"/>
        <end position="335"/>
    </location>
</feature>
<evidence type="ECO:0000256" key="4">
    <source>
        <dbReference type="ARBA" id="ARBA00022692"/>
    </source>
</evidence>
<feature type="transmembrane region" description="Helical" evidence="7">
    <location>
        <begin position="379"/>
        <end position="397"/>
    </location>
</feature>
<dbReference type="eggNOG" id="COG0477">
    <property type="taxonomic scope" value="Bacteria"/>
</dbReference>